<dbReference type="Pfam" id="PF03231">
    <property type="entry name" value="Tospov_NS-S_N"/>
    <property type="match status" value="1"/>
</dbReference>
<feature type="domain" description="Nonstructural protein NS-S WIV" evidence="2">
    <location>
        <begin position="349"/>
        <end position="433"/>
    </location>
</feature>
<dbReference type="Pfam" id="PF23017">
    <property type="entry name" value="WIV_2"/>
    <property type="match status" value="1"/>
</dbReference>
<sequence length="443" mass="50008">MASHMSTAKNAASEFVKSYGTRDNRAINDCYSVFSGEGVNFLNLFMHNNAGIKSAFSINDLGRNEDIKIHEAEVIDSCHDYHYFEKFGLDIIFCEHEMSLVVRKPGVKNTGCKFTMHNQIFNPNSDTLALTPGTVSENEFYEKSKIRSNGLLPSGWYQDECCKNNFYIATNGDLTLDYGFSVMGKTTSYWRESISREKILSVKQKCLPDNTVPTNRLLSTSTVKGIQLGSELAPDTTVILSLKQNLNVDLKSQYRISFHGIQEEGAFARTFCVPFENKSRMICLYAKTVVDDSNERTTLIIKVVTKTIESHLVIPIRNHISCVKKIGARIGLVDSIESDPNYNQMIVKELLGVHTQFAINLSLVIKKPIIVFKMYDIELNNNHIDVYGRILNYQTDAEGNAYFLSKTLEVLPKSLSTLSYLGSIAPIQWEESLEHQHFIVKAE</sequence>
<protein>
    <submittedName>
        <fullName evidence="3">NSs protein</fullName>
    </submittedName>
</protein>
<reference evidence="3" key="1">
    <citation type="submission" date="2005-12" db="EMBL/GenBank/DDBJ databases">
        <title>Characterization of tomato tospovirus NSs protein from Karnataka.</title>
        <authorList>
            <person name="Hemalatha"/>
            <person name="Savithri H.S."/>
        </authorList>
    </citation>
    <scope>NUCLEOTIDE SEQUENCE</scope>
</reference>
<evidence type="ECO:0000259" key="2">
    <source>
        <dbReference type="Pfam" id="PF23017"/>
    </source>
</evidence>
<proteinExistence type="predicted"/>
<feature type="domain" description="Nonstructural protein NS-S N-terminal bunyaviral" evidence="1">
    <location>
        <begin position="5"/>
        <end position="348"/>
    </location>
</feature>
<dbReference type="InterPro" id="IPR053928">
    <property type="entry name" value="NS-S_N_bunyaviral"/>
</dbReference>
<dbReference type="InterPro" id="IPR053929">
    <property type="entry name" value="NS-S_WIV_bunyaviral"/>
</dbReference>
<dbReference type="InterPro" id="IPR004915">
    <property type="entry name" value="NS-S_bunyaviral"/>
</dbReference>
<dbReference type="PIRSF" id="PIRSF003958">
    <property type="entry name" value="NS-S_TospoV"/>
    <property type="match status" value="1"/>
</dbReference>
<organism evidence="3">
    <name type="scientific">Peanut bud necrosis virus</name>
    <dbReference type="NCBI Taxonomy" id="40687"/>
    <lineage>
        <taxon>Viruses</taxon>
        <taxon>Riboviria</taxon>
        <taxon>Orthornavirae</taxon>
        <taxon>Negarnaviricota</taxon>
        <taxon>Polyploviricotina</taxon>
        <taxon>Bunyaviricetes</taxon>
        <taxon>Elliovirales</taxon>
        <taxon>Tospoviridae</taxon>
        <taxon>Orthotospovirus</taxon>
        <taxon>Orthotospovirus arachinecrosis</taxon>
    </lineage>
</organism>
<evidence type="ECO:0000259" key="1">
    <source>
        <dbReference type="Pfam" id="PF03231"/>
    </source>
</evidence>
<name>Q2LE70_9VIRU</name>
<accession>Q2LE70</accession>
<evidence type="ECO:0000313" key="3">
    <source>
        <dbReference type="EMBL" id="ABC59432.1"/>
    </source>
</evidence>
<dbReference type="EMBL" id="DQ328318">
    <property type="protein sequence ID" value="ABC59432.1"/>
    <property type="molecule type" value="Genomic_RNA"/>
</dbReference>